<sequence length="166" mass="19204">MSVEALVGVLERLDEEHRTMLNWADEKRKAIIDNQVDKLIGILNQESRCMKRIGQLDEERMEACQSFLRERGIKSRLDLNMTEISRLVFDPADKQRLQEIQTRLSQTLNRLKEANDLNQKLVEQSLSFIDYSLDLLVGAPEDETTYHHPVHKAGGYTRTGFFDARG</sequence>
<comment type="caution">
    <text evidence="3">The sequence shown here is derived from an EMBL/GenBank/DDBJ whole genome shotgun (WGS) entry which is preliminary data.</text>
</comment>
<accession>A0ABQ1GGZ2</accession>
<keyword evidence="2" id="KW-0175">Coiled coil</keyword>
<evidence type="ECO:0000313" key="3">
    <source>
        <dbReference type="EMBL" id="GGA43712.1"/>
    </source>
</evidence>
<evidence type="ECO:0008006" key="5">
    <source>
        <dbReference type="Google" id="ProtNLM"/>
    </source>
</evidence>
<evidence type="ECO:0000256" key="1">
    <source>
        <dbReference type="ARBA" id="ARBA00022795"/>
    </source>
</evidence>
<dbReference type="RefSeq" id="WP_094094436.1">
    <property type="nucleotide sequence ID" value="NZ_BMHF01000011.1"/>
</dbReference>
<dbReference type="Gene3D" id="1.20.58.300">
    <property type="entry name" value="FlgN-like"/>
    <property type="match status" value="1"/>
</dbReference>
<proteinExistence type="predicted"/>
<protein>
    <recommendedName>
        <fullName evidence="5">Flagellar biosynthesis protein FlgN</fullName>
    </recommendedName>
</protein>
<keyword evidence="4" id="KW-1185">Reference proteome</keyword>
<gene>
    <name evidence="3" type="ORF">GCM10010917_31260</name>
</gene>
<dbReference type="SUPFAM" id="SSF140566">
    <property type="entry name" value="FlgN-like"/>
    <property type="match status" value="1"/>
</dbReference>
<dbReference type="Pfam" id="PF05130">
    <property type="entry name" value="FlgN"/>
    <property type="match status" value="1"/>
</dbReference>
<dbReference type="EMBL" id="BMHF01000011">
    <property type="protein sequence ID" value="GGA43712.1"/>
    <property type="molecule type" value="Genomic_DNA"/>
</dbReference>
<organism evidence="3 4">
    <name type="scientific">Paenibacillus physcomitrellae</name>
    <dbReference type="NCBI Taxonomy" id="1619311"/>
    <lineage>
        <taxon>Bacteria</taxon>
        <taxon>Bacillati</taxon>
        <taxon>Bacillota</taxon>
        <taxon>Bacilli</taxon>
        <taxon>Bacillales</taxon>
        <taxon>Paenibacillaceae</taxon>
        <taxon>Paenibacillus</taxon>
    </lineage>
</organism>
<name>A0ABQ1GGZ2_9BACL</name>
<evidence type="ECO:0000256" key="2">
    <source>
        <dbReference type="SAM" id="Coils"/>
    </source>
</evidence>
<feature type="coiled-coil region" evidence="2">
    <location>
        <begin position="94"/>
        <end position="124"/>
    </location>
</feature>
<keyword evidence="1" id="KW-1005">Bacterial flagellum biogenesis</keyword>
<dbReference type="InterPro" id="IPR036679">
    <property type="entry name" value="FlgN-like_sf"/>
</dbReference>
<reference evidence="4" key="1">
    <citation type="journal article" date="2019" name="Int. J. Syst. Evol. Microbiol.">
        <title>The Global Catalogue of Microorganisms (GCM) 10K type strain sequencing project: providing services to taxonomists for standard genome sequencing and annotation.</title>
        <authorList>
            <consortium name="The Broad Institute Genomics Platform"/>
            <consortium name="The Broad Institute Genome Sequencing Center for Infectious Disease"/>
            <person name="Wu L."/>
            <person name="Ma J."/>
        </authorList>
    </citation>
    <scope>NUCLEOTIDE SEQUENCE [LARGE SCALE GENOMIC DNA]</scope>
    <source>
        <strain evidence="4">CGMCC 1.15044</strain>
    </source>
</reference>
<dbReference type="InterPro" id="IPR007809">
    <property type="entry name" value="FlgN-like"/>
</dbReference>
<dbReference type="Proteomes" id="UP000609323">
    <property type="component" value="Unassembled WGS sequence"/>
</dbReference>
<evidence type="ECO:0000313" key="4">
    <source>
        <dbReference type="Proteomes" id="UP000609323"/>
    </source>
</evidence>